<dbReference type="InterPro" id="IPR036388">
    <property type="entry name" value="WH-like_DNA-bd_sf"/>
</dbReference>
<dbReference type="GO" id="GO:0003700">
    <property type="term" value="F:DNA-binding transcription factor activity"/>
    <property type="evidence" value="ECO:0007669"/>
    <property type="project" value="TreeGrafter"/>
</dbReference>
<proteinExistence type="predicted"/>
<dbReference type="OrthoDB" id="667966at2"/>
<dbReference type="SMART" id="SM00100">
    <property type="entry name" value="cNMP"/>
    <property type="match status" value="1"/>
</dbReference>
<name>A0A1X6YM38_9RHOB</name>
<dbReference type="AlphaFoldDB" id="A0A1X6YM38"/>
<dbReference type="InterPro" id="IPR014710">
    <property type="entry name" value="RmlC-like_jellyroll"/>
</dbReference>
<reference evidence="6 7" key="1">
    <citation type="submission" date="2017-03" db="EMBL/GenBank/DDBJ databases">
        <authorList>
            <person name="Afonso C.L."/>
            <person name="Miller P.J."/>
            <person name="Scott M.A."/>
            <person name="Spackman E."/>
            <person name="Goraichik I."/>
            <person name="Dimitrov K.M."/>
            <person name="Suarez D.L."/>
            <person name="Swayne D.E."/>
        </authorList>
    </citation>
    <scope>NUCLEOTIDE SEQUENCE [LARGE SCALE GENOMIC DNA]</scope>
    <source>
        <strain evidence="6 7">CECT 8110</strain>
    </source>
</reference>
<dbReference type="PROSITE" id="PS50042">
    <property type="entry name" value="CNMP_BINDING_3"/>
    <property type="match status" value="1"/>
</dbReference>
<dbReference type="Gene3D" id="1.10.10.10">
    <property type="entry name" value="Winged helix-like DNA-binding domain superfamily/Winged helix DNA-binding domain"/>
    <property type="match status" value="1"/>
</dbReference>
<sequence length="257" mass="27889">MNVVSIRQTASCPCGECPILQTGLCSHADAQTRIDISRLARRVRVARGQSIMTQGDNAKNLAVVTSGVVKTVHMTEAGDTQVLALLFTGHFLGRAFEPVIPLSYEAATDATLCLFNRQGFEALLSRSPSLEHGYLLATLEQMDSMRVWMCLLRGRRARERVAAYLYFRLITGDSADAMTINSGGRSFIDLRLGRLDLASLLDMTPETLCRSLHSLADQGAVLVSSPNVIEIRDTRRLVALSGPSLDGVLKAGARAVV</sequence>
<evidence type="ECO:0000256" key="3">
    <source>
        <dbReference type="ARBA" id="ARBA00023163"/>
    </source>
</evidence>
<evidence type="ECO:0000256" key="2">
    <source>
        <dbReference type="ARBA" id="ARBA00023125"/>
    </source>
</evidence>
<dbReference type="RefSeq" id="WP_085816645.1">
    <property type="nucleotide sequence ID" value="NZ_FWFU01000001.1"/>
</dbReference>
<dbReference type="InterPro" id="IPR050397">
    <property type="entry name" value="Env_Response_Regulators"/>
</dbReference>
<organism evidence="6 7">
    <name type="scientific">Roseovarius halotolerans</name>
    <dbReference type="NCBI Taxonomy" id="505353"/>
    <lineage>
        <taxon>Bacteria</taxon>
        <taxon>Pseudomonadati</taxon>
        <taxon>Pseudomonadota</taxon>
        <taxon>Alphaproteobacteria</taxon>
        <taxon>Rhodobacterales</taxon>
        <taxon>Roseobacteraceae</taxon>
        <taxon>Roseovarius</taxon>
    </lineage>
</organism>
<dbReference type="SUPFAM" id="SSF46785">
    <property type="entry name" value="Winged helix' DNA-binding domain"/>
    <property type="match status" value="1"/>
</dbReference>
<dbReference type="Proteomes" id="UP000193207">
    <property type="component" value="Unassembled WGS sequence"/>
</dbReference>
<dbReference type="EMBL" id="FWFU01000001">
    <property type="protein sequence ID" value="SLN25328.1"/>
    <property type="molecule type" value="Genomic_DNA"/>
</dbReference>
<dbReference type="Pfam" id="PF13545">
    <property type="entry name" value="HTH_Crp_2"/>
    <property type="match status" value="1"/>
</dbReference>
<feature type="domain" description="Cyclic nucleotide-binding" evidence="4">
    <location>
        <begin position="24"/>
        <end position="93"/>
    </location>
</feature>
<evidence type="ECO:0000259" key="4">
    <source>
        <dbReference type="PROSITE" id="PS50042"/>
    </source>
</evidence>
<dbReference type="InterPro" id="IPR000595">
    <property type="entry name" value="cNMP-bd_dom"/>
</dbReference>
<dbReference type="PROSITE" id="PS51063">
    <property type="entry name" value="HTH_CRP_2"/>
    <property type="match status" value="1"/>
</dbReference>
<feature type="domain" description="HTH crp-type" evidence="5">
    <location>
        <begin position="155"/>
        <end position="235"/>
    </location>
</feature>
<gene>
    <name evidence="6" type="primary">fixK_1</name>
    <name evidence="6" type="ORF">ROH8110_01119</name>
</gene>
<dbReference type="PANTHER" id="PTHR24567:SF74">
    <property type="entry name" value="HTH-TYPE TRANSCRIPTIONAL REGULATOR ARCR"/>
    <property type="match status" value="1"/>
</dbReference>
<dbReference type="GO" id="GO:0003677">
    <property type="term" value="F:DNA binding"/>
    <property type="evidence" value="ECO:0007669"/>
    <property type="project" value="UniProtKB-KW"/>
</dbReference>
<keyword evidence="7" id="KW-1185">Reference proteome</keyword>
<keyword evidence="2" id="KW-0238">DNA-binding</keyword>
<dbReference type="SUPFAM" id="SSF51206">
    <property type="entry name" value="cAMP-binding domain-like"/>
    <property type="match status" value="1"/>
</dbReference>
<evidence type="ECO:0000313" key="7">
    <source>
        <dbReference type="Proteomes" id="UP000193207"/>
    </source>
</evidence>
<keyword evidence="1" id="KW-0805">Transcription regulation</keyword>
<protein>
    <submittedName>
        <fullName evidence="6">Nitrogen fixation regulation protein FixK</fullName>
    </submittedName>
</protein>
<dbReference type="InterPro" id="IPR018490">
    <property type="entry name" value="cNMP-bd_dom_sf"/>
</dbReference>
<dbReference type="Pfam" id="PF00027">
    <property type="entry name" value="cNMP_binding"/>
    <property type="match status" value="1"/>
</dbReference>
<accession>A0A1X6YM38</accession>
<dbReference type="InterPro" id="IPR036390">
    <property type="entry name" value="WH_DNA-bd_sf"/>
</dbReference>
<dbReference type="PANTHER" id="PTHR24567">
    <property type="entry name" value="CRP FAMILY TRANSCRIPTIONAL REGULATORY PROTEIN"/>
    <property type="match status" value="1"/>
</dbReference>
<evidence type="ECO:0000256" key="1">
    <source>
        <dbReference type="ARBA" id="ARBA00023015"/>
    </source>
</evidence>
<keyword evidence="3" id="KW-0804">Transcription</keyword>
<dbReference type="Gene3D" id="2.60.120.10">
    <property type="entry name" value="Jelly Rolls"/>
    <property type="match status" value="1"/>
</dbReference>
<evidence type="ECO:0000259" key="5">
    <source>
        <dbReference type="PROSITE" id="PS51063"/>
    </source>
</evidence>
<dbReference type="InterPro" id="IPR012318">
    <property type="entry name" value="HTH_CRP"/>
</dbReference>
<evidence type="ECO:0000313" key="6">
    <source>
        <dbReference type="EMBL" id="SLN25328.1"/>
    </source>
</evidence>
<dbReference type="GO" id="GO:0005829">
    <property type="term" value="C:cytosol"/>
    <property type="evidence" value="ECO:0007669"/>
    <property type="project" value="TreeGrafter"/>
</dbReference>
<dbReference type="CDD" id="cd00038">
    <property type="entry name" value="CAP_ED"/>
    <property type="match status" value="1"/>
</dbReference>